<organism evidence="3 4">
    <name type="scientific">Alternaria panax</name>
    <dbReference type="NCBI Taxonomy" id="48097"/>
    <lineage>
        <taxon>Eukaryota</taxon>
        <taxon>Fungi</taxon>
        <taxon>Dikarya</taxon>
        <taxon>Ascomycota</taxon>
        <taxon>Pezizomycotina</taxon>
        <taxon>Dothideomycetes</taxon>
        <taxon>Pleosporomycetidae</taxon>
        <taxon>Pleosporales</taxon>
        <taxon>Pleosporineae</taxon>
        <taxon>Pleosporaceae</taxon>
        <taxon>Alternaria</taxon>
        <taxon>Alternaria sect. Panax</taxon>
    </lineage>
</organism>
<feature type="transmembrane region" description="Helical" evidence="2">
    <location>
        <begin position="552"/>
        <end position="574"/>
    </location>
</feature>
<feature type="compositionally biased region" description="Basic and acidic residues" evidence="1">
    <location>
        <begin position="437"/>
        <end position="448"/>
    </location>
</feature>
<feature type="region of interest" description="Disordered" evidence="1">
    <location>
        <begin position="432"/>
        <end position="451"/>
    </location>
</feature>
<evidence type="ECO:0000256" key="1">
    <source>
        <dbReference type="SAM" id="MobiDB-lite"/>
    </source>
</evidence>
<evidence type="ECO:0000313" key="3">
    <source>
        <dbReference type="EMBL" id="KAG9185539.1"/>
    </source>
</evidence>
<keyword evidence="2" id="KW-1133">Transmembrane helix</keyword>
<gene>
    <name evidence="3" type="ORF">G6011_06870</name>
</gene>
<evidence type="ECO:0000313" key="4">
    <source>
        <dbReference type="Proteomes" id="UP001199106"/>
    </source>
</evidence>
<feature type="region of interest" description="Disordered" evidence="1">
    <location>
        <begin position="202"/>
        <end position="232"/>
    </location>
</feature>
<feature type="region of interest" description="Disordered" evidence="1">
    <location>
        <begin position="460"/>
        <end position="503"/>
    </location>
</feature>
<protein>
    <submittedName>
        <fullName evidence="3">Uncharacterized protein</fullName>
    </submittedName>
</protein>
<feature type="compositionally biased region" description="Low complexity" evidence="1">
    <location>
        <begin position="124"/>
        <end position="136"/>
    </location>
</feature>
<dbReference type="EMBL" id="JAANER010000010">
    <property type="protein sequence ID" value="KAG9185539.1"/>
    <property type="molecule type" value="Genomic_DNA"/>
</dbReference>
<feature type="compositionally biased region" description="Polar residues" evidence="1">
    <location>
        <begin position="1"/>
        <end position="43"/>
    </location>
</feature>
<evidence type="ECO:0000256" key="2">
    <source>
        <dbReference type="SAM" id="Phobius"/>
    </source>
</evidence>
<keyword evidence="4" id="KW-1185">Reference proteome</keyword>
<comment type="caution">
    <text evidence="3">The sequence shown here is derived from an EMBL/GenBank/DDBJ whole genome shotgun (WGS) entry which is preliminary data.</text>
</comment>
<proteinExistence type="predicted"/>
<accession>A0AAD4FDK3</accession>
<reference evidence="3" key="1">
    <citation type="submission" date="2021-07" db="EMBL/GenBank/DDBJ databases">
        <title>Genome Resource of American Ginseng Black Spot Pathogen Alternaria panax.</title>
        <authorList>
            <person name="Qiu C."/>
            <person name="Wang W."/>
            <person name="Liu Z."/>
        </authorList>
    </citation>
    <scope>NUCLEOTIDE SEQUENCE</scope>
    <source>
        <strain evidence="3">BNCC115425</strain>
    </source>
</reference>
<keyword evidence="2" id="KW-0472">Membrane</keyword>
<name>A0AAD4FDK3_9PLEO</name>
<feature type="region of interest" description="Disordered" evidence="1">
    <location>
        <begin position="1"/>
        <end position="49"/>
    </location>
</feature>
<dbReference type="Proteomes" id="UP001199106">
    <property type="component" value="Unassembled WGS sequence"/>
</dbReference>
<dbReference type="AlphaFoldDB" id="A0AAD4FDK3"/>
<sequence length="589" mass="62690">MATRLQCRSDSLQDHNTNLNPFASGEAGSSTRTQQRLPRTKTTAGYKGKCKAADDVSRTPVANKFVSSQWRLTSQRSSTSSSSMTDSDSGQQADLSHLATDVYAAGPCSKSTAGHSSKPTPVLSKSTPIPSKSTPIACFPSPPTTTTTTASKASVVPESGASIPQNTSFAPVSVRGYRLEFETTNRNGFFRSSSFTCTTDRAATTQPAMYPSGASSPRRGNPKRGLNGGGGEVNLHVPSLKVKPVFDVVAQYQGLKLCRVSDAVPYLLGSRHMLTRLAAITEDKLRHTPDMRSARISQDTTHVYSSLDLALMAVLHSLHDTPFTRQATGNWYPQGLPTHSTSLILYNHTALSGPIQTLVSAAKFTDMAETWLVLRNPTNMSGDPPHAINSWVDVSTELRKRGVDMGRIGGEVYYELTTLLKGESLERRIGEIAAQERGNRSGDGDGKEMCGATTQHTVTTAAAEAGGGSEKKGGKTDGINTKRFTHAHPHGYPKSPAIPTSSSDAEKAARAFAVATAAAANTQSKGDGTDKAGGGVIGGVQRGWVNKKRRNAVLFVLFITFVLGPLVGALLWAMGMHKFDWTPGAGEGY</sequence>
<feature type="region of interest" description="Disordered" evidence="1">
    <location>
        <begin position="109"/>
        <end position="145"/>
    </location>
</feature>
<feature type="region of interest" description="Disordered" evidence="1">
    <location>
        <begin position="70"/>
        <end position="92"/>
    </location>
</feature>
<feature type="compositionally biased region" description="Polar residues" evidence="1">
    <location>
        <begin position="109"/>
        <end position="119"/>
    </location>
</feature>
<feature type="compositionally biased region" description="Low complexity" evidence="1">
    <location>
        <begin position="70"/>
        <end position="89"/>
    </location>
</feature>
<keyword evidence="2" id="KW-0812">Transmembrane</keyword>